<dbReference type="AlphaFoldDB" id="A0A0Q3GQI8"/>
<dbReference type="Proteomes" id="UP000008810">
    <property type="component" value="Chromosome 1"/>
</dbReference>
<dbReference type="InterPro" id="IPR055357">
    <property type="entry name" value="LRR_At1g61320_AtMIF1"/>
</dbReference>
<reference evidence="3" key="3">
    <citation type="submission" date="2018-08" db="UniProtKB">
        <authorList>
            <consortium name="EnsemblPlants"/>
        </authorList>
    </citation>
    <scope>IDENTIFICATION</scope>
    <source>
        <strain evidence="3">cv. Bd21</strain>
    </source>
</reference>
<dbReference type="InterPro" id="IPR036047">
    <property type="entry name" value="F-box-like_dom_sf"/>
</dbReference>
<keyword evidence="4" id="KW-1185">Reference proteome</keyword>
<reference evidence="2 3" key="1">
    <citation type="journal article" date="2010" name="Nature">
        <title>Genome sequencing and analysis of the model grass Brachypodium distachyon.</title>
        <authorList>
            <consortium name="International Brachypodium Initiative"/>
        </authorList>
    </citation>
    <scope>NUCLEOTIDE SEQUENCE [LARGE SCALE GENOMIC DNA]</scope>
    <source>
        <strain evidence="2 3">Bd21</strain>
    </source>
</reference>
<dbReference type="EnsemblPlants" id="KQK13216">
    <property type="protein sequence ID" value="KQK13216"/>
    <property type="gene ID" value="BRADI_1g08649v3"/>
</dbReference>
<sequence length="465" mass="53407">MKGESKVLYGSTSKRRKRSQLQLCNLPMVRTVKLKLLNILCSVISKLPTKDAIRTSALSSQWIYVWRDHTDQLVFDRFTFKRRRRGKFSPYYYVSVKQEEFNARVDAVLRQHSGEGVERMQIIWVNFAIGSKTKGLTLYLSDHRTKSFVMLKEIYNFPCQFFDSSNSSYLRDLQLASVNLRPLARFNGFPNLRRLSLVDVDIADEDLENFLSHCKLLEFLEIAYCGMLTAIRATHLLNKLKHLRVGVCDLLEKVEMNCCCLTTLEYIGQMVSLAFAETSSLTNVCIKFMAIDAALDYINKGFPSTLPNVEILYLPCIDSELIISERKVRKTDVLDYAHLLEVAPFMETLDLHMWMDCPHQPYDCRTDGELRSNLPSNQHGRLKWVELALQILRSSAVLKRMRIDSRVIILHECAGEMIEVYSKRHVLDGRMIAMDLFCGADHGDIVEVVGAYNVVPEPSIRPLGE</sequence>
<protein>
    <recommendedName>
        <fullName evidence="1">At1g61320/AtMIF1 LRR domain-containing protein</fullName>
    </recommendedName>
</protein>
<dbReference type="InParanoid" id="A0A0Q3GQI8"/>
<dbReference type="Gene3D" id="3.80.10.10">
    <property type="entry name" value="Ribonuclease Inhibitor"/>
    <property type="match status" value="1"/>
</dbReference>
<dbReference type="Pfam" id="PF23622">
    <property type="entry name" value="LRR_At1g61320_AtMIF1"/>
    <property type="match status" value="1"/>
</dbReference>
<accession>A0A0Q3GQI8</accession>
<evidence type="ECO:0000313" key="3">
    <source>
        <dbReference type="EnsemblPlants" id="KQK13216"/>
    </source>
</evidence>
<feature type="domain" description="At1g61320/AtMIF1 LRR" evidence="1">
    <location>
        <begin position="124"/>
        <end position="387"/>
    </location>
</feature>
<evidence type="ECO:0000313" key="2">
    <source>
        <dbReference type="EMBL" id="KQK13216.1"/>
    </source>
</evidence>
<dbReference type="PANTHER" id="PTHR34145">
    <property type="entry name" value="OS02G0105600 PROTEIN"/>
    <property type="match status" value="1"/>
</dbReference>
<evidence type="ECO:0000313" key="4">
    <source>
        <dbReference type="Proteomes" id="UP000008810"/>
    </source>
</evidence>
<name>A0A0Q3GQI8_BRADI</name>
<evidence type="ECO:0000259" key="1">
    <source>
        <dbReference type="Pfam" id="PF23622"/>
    </source>
</evidence>
<reference evidence="2" key="2">
    <citation type="submission" date="2017-06" db="EMBL/GenBank/DDBJ databases">
        <title>WGS assembly of Brachypodium distachyon.</title>
        <authorList>
            <consortium name="The International Brachypodium Initiative"/>
            <person name="Lucas S."/>
            <person name="Harmon-Smith M."/>
            <person name="Lail K."/>
            <person name="Tice H."/>
            <person name="Grimwood J."/>
            <person name="Bruce D."/>
            <person name="Barry K."/>
            <person name="Shu S."/>
            <person name="Lindquist E."/>
            <person name="Wang M."/>
            <person name="Pitluck S."/>
            <person name="Vogel J.P."/>
            <person name="Garvin D.F."/>
            <person name="Mockler T.C."/>
            <person name="Schmutz J."/>
            <person name="Rokhsar D."/>
            <person name="Bevan M.W."/>
        </authorList>
    </citation>
    <scope>NUCLEOTIDE SEQUENCE</scope>
    <source>
        <strain evidence="2">Bd21</strain>
    </source>
</reference>
<dbReference type="FunCoup" id="A0A0Q3GQI8">
    <property type="interactions" value="1187"/>
</dbReference>
<dbReference type="InterPro" id="IPR032675">
    <property type="entry name" value="LRR_dom_sf"/>
</dbReference>
<gene>
    <name evidence="2" type="ORF">BRADI_1g08649v3</name>
</gene>
<dbReference type="SUPFAM" id="SSF52058">
    <property type="entry name" value="L domain-like"/>
    <property type="match status" value="1"/>
</dbReference>
<organism evidence="2">
    <name type="scientific">Brachypodium distachyon</name>
    <name type="common">Purple false brome</name>
    <name type="synonym">Trachynia distachya</name>
    <dbReference type="NCBI Taxonomy" id="15368"/>
    <lineage>
        <taxon>Eukaryota</taxon>
        <taxon>Viridiplantae</taxon>
        <taxon>Streptophyta</taxon>
        <taxon>Embryophyta</taxon>
        <taxon>Tracheophyta</taxon>
        <taxon>Spermatophyta</taxon>
        <taxon>Magnoliopsida</taxon>
        <taxon>Liliopsida</taxon>
        <taxon>Poales</taxon>
        <taxon>Poaceae</taxon>
        <taxon>BOP clade</taxon>
        <taxon>Pooideae</taxon>
        <taxon>Stipodae</taxon>
        <taxon>Brachypodieae</taxon>
        <taxon>Brachypodium</taxon>
    </lineage>
</organism>
<proteinExistence type="predicted"/>
<dbReference type="InterPro" id="IPR053772">
    <property type="entry name" value="At1g61320/At1g61330-like"/>
</dbReference>
<dbReference type="EMBL" id="CM000880">
    <property type="protein sequence ID" value="KQK13216.1"/>
    <property type="molecule type" value="Genomic_DNA"/>
</dbReference>
<dbReference type="OrthoDB" id="778457at2759"/>
<dbReference type="PANTHER" id="PTHR34145:SF61">
    <property type="entry name" value="OS07G0161500 PROTEIN"/>
    <property type="match status" value="1"/>
</dbReference>
<dbReference type="SUPFAM" id="SSF81383">
    <property type="entry name" value="F-box domain"/>
    <property type="match status" value="1"/>
</dbReference>
<dbReference type="Gramene" id="KQK13216">
    <property type="protein sequence ID" value="KQK13216"/>
    <property type="gene ID" value="BRADI_1g08649v3"/>
</dbReference>